<evidence type="ECO:0000313" key="3">
    <source>
        <dbReference type="Proteomes" id="UP000295788"/>
    </source>
</evidence>
<name>A0A4R3KHU4_9BACI</name>
<accession>A0A4R3KHU4</accession>
<gene>
    <name evidence="2" type="ORF">EDD72_10751</name>
</gene>
<keyword evidence="3" id="KW-1185">Reference proteome</keyword>
<organism evidence="2 3">
    <name type="scientific">Tepidibacillus fermentans</name>
    <dbReference type="NCBI Taxonomy" id="1281767"/>
    <lineage>
        <taxon>Bacteria</taxon>
        <taxon>Bacillati</taxon>
        <taxon>Bacillota</taxon>
        <taxon>Bacilli</taxon>
        <taxon>Bacillales</taxon>
        <taxon>Bacillaceae</taxon>
        <taxon>Tepidibacillus</taxon>
    </lineage>
</organism>
<dbReference type="Proteomes" id="UP000295788">
    <property type="component" value="Unassembled WGS sequence"/>
</dbReference>
<evidence type="ECO:0000256" key="1">
    <source>
        <dbReference type="SAM" id="Phobius"/>
    </source>
</evidence>
<keyword evidence="1" id="KW-1133">Transmembrane helix</keyword>
<protein>
    <submittedName>
        <fullName evidence="2">YceG-like family protein</fullName>
    </submittedName>
</protein>
<comment type="caution">
    <text evidence="2">The sequence shown here is derived from an EMBL/GenBank/DDBJ whole genome shotgun (WGS) entry which is preliminary data.</text>
</comment>
<evidence type="ECO:0000313" key="2">
    <source>
        <dbReference type="EMBL" id="TCS82968.1"/>
    </source>
</evidence>
<dbReference type="Pfam" id="PF02618">
    <property type="entry name" value="YceG"/>
    <property type="match status" value="1"/>
</dbReference>
<proteinExistence type="predicted"/>
<dbReference type="InterPro" id="IPR003770">
    <property type="entry name" value="MLTG-like"/>
</dbReference>
<feature type="transmembrane region" description="Helical" evidence="1">
    <location>
        <begin position="7"/>
        <end position="25"/>
    </location>
</feature>
<dbReference type="Gene3D" id="3.30.1490.480">
    <property type="entry name" value="Endolytic murein transglycosylase"/>
    <property type="match status" value="1"/>
</dbReference>
<dbReference type="EMBL" id="SMAB01000007">
    <property type="protein sequence ID" value="TCS82968.1"/>
    <property type="molecule type" value="Genomic_DNA"/>
</dbReference>
<reference evidence="2 3" key="1">
    <citation type="submission" date="2019-03" db="EMBL/GenBank/DDBJ databases">
        <title>Genomic Encyclopedia of Type Strains, Phase IV (KMG-IV): sequencing the most valuable type-strain genomes for metagenomic binning, comparative biology and taxonomic classification.</title>
        <authorList>
            <person name="Goeker M."/>
        </authorList>
    </citation>
    <scope>NUCLEOTIDE SEQUENCE [LARGE SCALE GENOMIC DNA]</scope>
    <source>
        <strain evidence="2 3">DSM 23802</strain>
    </source>
</reference>
<dbReference type="OrthoDB" id="2138957at2"/>
<keyword evidence="1" id="KW-0472">Membrane</keyword>
<dbReference type="RefSeq" id="WP_132768350.1">
    <property type="nucleotide sequence ID" value="NZ_SMAB01000007.1"/>
</dbReference>
<sequence length="151" mass="17514">MFRNRNFLMGLGIGLMISSFIFMILPTKNQDDFSTKDQSKPLSIQEIKEAANKYGYQLYTKEEIEQIKNKNQTQSQPYKDQGTPISFRIEKGMSTNEIADLLYKQRIIKDKQEFIEILQKQGLVKEIKAGTYSYSPEMTMNDVIVLITNKP</sequence>
<keyword evidence="1" id="KW-0812">Transmembrane</keyword>
<dbReference type="AlphaFoldDB" id="A0A4R3KHU4"/>